<comment type="caution">
    <text evidence="2">The sequence shown here is derived from an EMBL/GenBank/DDBJ whole genome shotgun (WGS) entry which is preliminary data.</text>
</comment>
<feature type="compositionally biased region" description="Polar residues" evidence="1">
    <location>
        <begin position="11"/>
        <end position="20"/>
    </location>
</feature>
<dbReference type="Proteomes" id="UP000749559">
    <property type="component" value="Unassembled WGS sequence"/>
</dbReference>
<accession>A0A8S4PSZ3</accession>
<feature type="region of interest" description="Disordered" evidence="1">
    <location>
        <begin position="49"/>
        <end position="115"/>
    </location>
</feature>
<feature type="region of interest" description="Disordered" evidence="1">
    <location>
        <begin position="1"/>
        <end position="26"/>
    </location>
</feature>
<dbReference type="AlphaFoldDB" id="A0A8S4PSZ3"/>
<evidence type="ECO:0000256" key="1">
    <source>
        <dbReference type="SAM" id="MobiDB-lite"/>
    </source>
</evidence>
<gene>
    <name evidence="2" type="ORF">OFUS_LOCUS21304</name>
</gene>
<name>A0A8S4PSZ3_OWEFU</name>
<reference evidence="2" key="1">
    <citation type="submission" date="2022-03" db="EMBL/GenBank/DDBJ databases">
        <authorList>
            <person name="Martin C."/>
        </authorList>
    </citation>
    <scope>NUCLEOTIDE SEQUENCE</scope>
</reference>
<feature type="non-terminal residue" evidence="2">
    <location>
        <position position="115"/>
    </location>
</feature>
<feature type="compositionally biased region" description="Polar residues" evidence="1">
    <location>
        <begin position="69"/>
        <end position="83"/>
    </location>
</feature>
<organism evidence="2 3">
    <name type="scientific">Owenia fusiformis</name>
    <name type="common">Polychaete worm</name>
    <dbReference type="NCBI Taxonomy" id="6347"/>
    <lineage>
        <taxon>Eukaryota</taxon>
        <taxon>Metazoa</taxon>
        <taxon>Spiralia</taxon>
        <taxon>Lophotrochozoa</taxon>
        <taxon>Annelida</taxon>
        <taxon>Polychaeta</taxon>
        <taxon>Sedentaria</taxon>
        <taxon>Canalipalpata</taxon>
        <taxon>Sabellida</taxon>
        <taxon>Oweniida</taxon>
        <taxon>Oweniidae</taxon>
        <taxon>Owenia</taxon>
    </lineage>
</organism>
<evidence type="ECO:0000313" key="2">
    <source>
        <dbReference type="EMBL" id="CAH1796949.1"/>
    </source>
</evidence>
<keyword evidence="3" id="KW-1185">Reference proteome</keyword>
<feature type="compositionally biased region" description="Polar residues" evidence="1">
    <location>
        <begin position="91"/>
        <end position="105"/>
    </location>
</feature>
<proteinExistence type="predicted"/>
<feature type="compositionally biased region" description="Basic and acidic residues" evidence="1">
    <location>
        <begin position="106"/>
        <end position="115"/>
    </location>
</feature>
<dbReference type="EMBL" id="CAIIXF020000010">
    <property type="protein sequence ID" value="CAH1796949.1"/>
    <property type="molecule type" value="Genomic_DNA"/>
</dbReference>
<evidence type="ECO:0000313" key="3">
    <source>
        <dbReference type="Proteomes" id="UP000749559"/>
    </source>
</evidence>
<sequence length="115" mass="12675">MAELWKEFLSPLNSRSSSGKSKQRPKNIIAIGSINSECLSSRFARMLLQSRDDNPTIRPAPLSKKENEQPSSESSKTKPTLGSKTKPVPSTLLQRLNSSTSTSNLEVDREDISTV</sequence>
<protein>
    <submittedName>
        <fullName evidence="2">Uncharacterized protein</fullName>
    </submittedName>
</protein>